<gene>
    <name evidence="1" type="ORF">IF1G_01308</name>
</gene>
<proteinExistence type="predicted"/>
<organism evidence="1 2">
    <name type="scientific">Cordyceps javanica</name>
    <dbReference type="NCBI Taxonomy" id="43265"/>
    <lineage>
        <taxon>Eukaryota</taxon>
        <taxon>Fungi</taxon>
        <taxon>Dikarya</taxon>
        <taxon>Ascomycota</taxon>
        <taxon>Pezizomycotina</taxon>
        <taxon>Sordariomycetes</taxon>
        <taxon>Hypocreomycetidae</taxon>
        <taxon>Hypocreales</taxon>
        <taxon>Cordycipitaceae</taxon>
        <taxon>Cordyceps</taxon>
    </lineage>
</organism>
<dbReference type="AlphaFoldDB" id="A0A545VBN5"/>
<protein>
    <submittedName>
        <fullName evidence="1">Uncharacterized protein</fullName>
    </submittedName>
</protein>
<sequence length="111" mass="12786">MFMMLLFPLRSLKPFRFQPSCSVHDKASWKSFVGLMTSLAIPSDLHFTMPWKAKNLLPLRSTRIGGARQGATCWFGCGNVGRRYWCQRCTRAGRMLPVDSHKHSRTMFDTM</sequence>
<accession>A0A545VBN5</accession>
<reference evidence="1 2" key="1">
    <citation type="journal article" date="2019" name="Appl. Microbiol. Biotechnol.">
        <title>Genome sequence of Isaria javanica and comparative genome analysis insights into family S53 peptidase evolution in fungal entomopathogens.</title>
        <authorList>
            <person name="Lin R."/>
            <person name="Zhang X."/>
            <person name="Xin B."/>
            <person name="Zou M."/>
            <person name="Gao Y."/>
            <person name="Qin F."/>
            <person name="Hu Q."/>
            <person name="Xie B."/>
            <person name="Cheng X."/>
        </authorList>
    </citation>
    <scope>NUCLEOTIDE SEQUENCE [LARGE SCALE GENOMIC DNA]</scope>
    <source>
        <strain evidence="1 2">IJ1G</strain>
    </source>
</reference>
<dbReference type="Proteomes" id="UP000315783">
    <property type="component" value="Unassembled WGS sequence"/>
</dbReference>
<evidence type="ECO:0000313" key="2">
    <source>
        <dbReference type="Proteomes" id="UP000315783"/>
    </source>
</evidence>
<name>A0A545VBN5_9HYPO</name>
<evidence type="ECO:0000313" key="1">
    <source>
        <dbReference type="EMBL" id="TQV99093.1"/>
    </source>
</evidence>
<dbReference type="EMBL" id="SPUK01000002">
    <property type="protein sequence ID" value="TQV99093.1"/>
    <property type="molecule type" value="Genomic_DNA"/>
</dbReference>
<keyword evidence="2" id="KW-1185">Reference proteome</keyword>
<comment type="caution">
    <text evidence="1">The sequence shown here is derived from an EMBL/GenBank/DDBJ whole genome shotgun (WGS) entry which is preliminary data.</text>
</comment>